<dbReference type="AlphaFoldDB" id="A0A0E1VVM1"/>
<evidence type="ECO:0000313" key="2">
    <source>
        <dbReference type="EMBL" id="EET04051.1"/>
    </source>
</evidence>
<reference evidence="2" key="1">
    <citation type="submission" date="2009-05" db="EMBL/GenBank/DDBJ databases">
        <authorList>
            <person name="Harkins D.M."/>
            <person name="DeShazer D."/>
            <person name="Woods D.E."/>
            <person name="Brinkac L.M."/>
            <person name="Brown K.A."/>
            <person name="Hung G.C."/>
            <person name="Tuanyok A."/>
            <person name="Zhang B."/>
            <person name="Nierman W.C."/>
        </authorList>
    </citation>
    <scope>NUCLEOTIDE SEQUENCE [LARGE SCALE GENOMIC DNA]</scope>
    <source>
        <strain evidence="2">1710a</strain>
    </source>
</reference>
<evidence type="ECO:0000256" key="1">
    <source>
        <dbReference type="SAM" id="MobiDB-lite"/>
    </source>
</evidence>
<dbReference type="HOGENOM" id="CLU_3197072_0_0_4"/>
<organism evidence="2">
    <name type="scientific">Burkholderia pseudomallei 1710a</name>
    <dbReference type="NCBI Taxonomy" id="320371"/>
    <lineage>
        <taxon>Bacteria</taxon>
        <taxon>Pseudomonadati</taxon>
        <taxon>Pseudomonadota</taxon>
        <taxon>Betaproteobacteria</taxon>
        <taxon>Burkholderiales</taxon>
        <taxon>Burkholderiaceae</taxon>
        <taxon>Burkholderia</taxon>
        <taxon>pseudomallei group</taxon>
    </lineage>
</organism>
<dbReference type="Proteomes" id="UP000001812">
    <property type="component" value="Chromosome II"/>
</dbReference>
<dbReference type="EMBL" id="CM000833">
    <property type="protein sequence ID" value="EET04051.1"/>
    <property type="molecule type" value="Genomic_DNA"/>
</dbReference>
<name>A0A0E1VVM1_BURPE</name>
<feature type="compositionally biased region" description="Basic residues" evidence="1">
    <location>
        <begin position="11"/>
        <end position="31"/>
    </location>
</feature>
<sequence>MPAGQADTPVARKKSGASARNRKNPAPRLLRRVGSLHLRQSSFTL</sequence>
<feature type="region of interest" description="Disordered" evidence="1">
    <location>
        <begin position="1"/>
        <end position="35"/>
    </location>
</feature>
<gene>
    <name evidence="2" type="ORF">BURPS1710A_A2525</name>
</gene>
<accession>A0A0E1VVM1</accession>
<protein>
    <submittedName>
        <fullName evidence="2">Uncharacterized protein</fullName>
    </submittedName>
</protein>
<proteinExistence type="predicted"/>